<accession>A0A564ZG75</accession>
<sequence>MGKIKLEISLEELAKTITELPPKERKELWSLLATLEEASDRGALEALKESEEDVKKGRLHSCEEVFGVCL</sequence>
<name>A0A564ZG75_9BACT</name>
<protein>
    <recommendedName>
        <fullName evidence="3">Addiction module component</fullName>
    </recommendedName>
</protein>
<evidence type="ECO:0008006" key="3">
    <source>
        <dbReference type="Google" id="ProtNLM"/>
    </source>
</evidence>
<dbReference type="EMBL" id="CABIKM010000011">
    <property type="protein sequence ID" value="VUZ84305.1"/>
    <property type="molecule type" value="Genomic_DNA"/>
</dbReference>
<dbReference type="AlphaFoldDB" id="A0A564ZG75"/>
<dbReference type="Proteomes" id="UP000334340">
    <property type="component" value="Unassembled WGS sequence"/>
</dbReference>
<proteinExistence type="predicted"/>
<reference evidence="1 2" key="1">
    <citation type="submission" date="2019-07" db="EMBL/GenBank/DDBJ databases">
        <authorList>
            <person name="Cremers G."/>
        </authorList>
    </citation>
    <scope>NUCLEOTIDE SEQUENCE [LARGE SCALE GENOMIC DNA]</scope>
</reference>
<organism evidence="1 2">
    <name type="scientific">Candidatus Methylomirabilis lanthanidiphila</name>
    <dbReference type="NCBI Taxonomy" id="2211376"/>
    <lineage>
        <taxon>Bacteria</taxon>
        <taxon>Candidatus Methylomirabilota</taxon>
        <taxon>Candidatus Methylomirabilia</taxon>
        <taxon>Candidatus Methylomirabilales</taxon>
        <taxon>Candidatus Methylomirabilaceae</taxon>
        <taxon>Candidatus Methylomirabilis</taxon>
    </lineage>
</organism>
<evidence type="ECO:0000313" key="2">
    <source>
        <dbReference type="Proteomes" id="UP000334340"/>
    </source>
</evidence>
<gene>
    <name evidence="1" type="ORF">MELA_00676</name>
</gene>
<evidence type="ECO:0000313" key="1">
    <source>
        <dbReference type="EMBL" id="VUZ84305.1"/>
    </source>
</evidence>
<keyword evidence="2" id="KW-1185">Reference proteome</keyword>